<protein>
    <recommendedName>
        <fullName evidence="7">Cytochrome P450 3A</fullName>
        <ecNumber evidence="7">1.14.14.-</ecNumber>
    </recommendedName>
</protein>
<dbReference type="GO" id="GO:0008395">
    <property type="term" value="F:steroid hydroxylase activity"/>
    <property type="evidence" value="ECO:0007669"/>
    <property type="project" value="TreeGrafter"/>
</dbReference>
<dbReference type="InterPro" id="IPR001128">
    <property type="entry name" value="Cyt_P450"/>
</dbReference>
<comment type="function">
    <text evidence="7">Cytochromes P450 are a group of heme-thiolate monooxygenases. In liver microsomes, this enzyme is involved in an NADPH-dependent electron transport pathway. It oxidizes a variety of structurally unrelated compounds, including steroids, fatty acids, and xenobiotics.</text>
</comment>
<sequence>KMFFDLFSATTWTLLALLFALVYGVWPYRLFSKLGIKGPRPLPFIGTMHNSRKGIHAFDRECQAKYGDVWGLYDGRTPSLMVADPEIVKAVMVKECYTVFTNRRVRDRSYQIPELILMAPYSLDVVTSASFSVETDSINNPDDPVNVNISTQIFVLLSVIFPFGARLLDLLKVEIMPSANVNFFYKLIKKFKDQHKADESVSTLFSFLHEINEKIDTTVLSLCGI</sequence>
<reference evidence="8" key="1">
    <citation type="submission" date="2023-09" db="UniProtKB">
        <authorList>
            <consortium name="Ensembl"/>
        </authorList>
    </citation>
    <scope>IDENTIFICATION</scope>
</reference>
<comment type="catalytic activity">
    <reaction evidence="7">
        <text>an organic molecule + reduced [NADPH--hemoprotein reductase] + O2 = an alcohol + oxidized [NADPH--hemoprotein reductase] + H2O + H(+)</text>
        <dbReference type="Rhea" id="RHEA:17149"/>
        <dbReference type="Rhea" id="RHEA-COMP:11964"/>
        <dbReference type="Rhea" id="RHEA-COMP:11965"/>
        <dbReference type="ChEBI" id="CHEBI:15377"/>
        <dbReference type="ChEBI" id="CHEBI:15378"/>
        <dbReference type="ChEBI" id="CHEBI:15379"/>
        <dbReference type="ChEBI" id="CHEBI:30879"/>
        <dbReference type="ChEBI" id="CHEBI:57618"/>
        <dbReference type="ChEBI" id="CHEBI:58210"/>
        <dbReference type="ChEBI" id="CHEBI:142491"/>
        <dbReference type="EC" id="1.14.14.1"/>
    </reaction>
</comment>
<dbReference type="GeneTree" id="ENSGT00950000182958"/>
<comment type="subcellular location">
    <subcellularLocation>
        <location evidence="7">Endoplasmic reticulum membrane</location>
    </subcellularLocation>
    <subcellularLocation>
        <location evidence="7">Microsome membrane</location>
    </subcellularLocation>
</comment>
<evidence type="ECO:0000256" key="5">
    <source>
        <dbReference type="ARBA" id="ARBA00023004"/>
    </source>
</evidence>
<dbReference type="Ensembl" id="ENSSPAT00000022629.1">
    <property type="protein sequence ID" value="ENSSPAP00000022278.1"/>
    <property type="gene ID" value="ENSSPAG00000016821.1"/>
</dbReference>
<organism evidence="8">
    <name type="scientific">Stegastes partitus</name>
    <name type="common">bicolor damselfish</name>
    <dbReference type="NCBI Taxonomy" id="144197"/>
    <lineage>
        <taxon>Eukaryota</taxon>
        <taxon>Metazoa</taxon>
        <taxon>Chordata</taxon>
        <taxon>Craniata</taxon>
        <taxon>Vertebrata</taxon>
        <taxon>Euteleostomi</taxon>
        <taxon>Actinopterygii</taxon>
        <taxon>Neopterygii</taxon>
        <taxon>Teleostei</taxon>
        <taxon>Neoteleostei</taxon>
        <taxon>Acanthomorphata</taxon>
        <taxon>Ovalentaria</taxon>
        <taxon>Pomacentridae</taxon>
        <taxon>Stegastes</taxon>
    </lineage>
</organism>
<dbReference type="PANTHER" id="PTHR24302:SF17">
    <property type="entry name" value="CYTOCHROME P450, FAMILY 3, SUBFAMILY C, POLYPEPTIDE 4-RELATED"/>
    <property type="match status" value="1"/>
</dbReference>
<accession>A0A3B5ALA6</accession>
<keyword evidence="2 7" id="KW-0349">Heme</keyword>
<dbReference type="SUPFAM" id="SSF48264">
    <property type="entry name" value="Cytochrome P450"/>
    <property type="match status" value="1"/>
</dbReference>
<dbReference type="GO" id="GO:0016712">
    <property type="term" value="F:oxidoreductase activity, acting on paired donors, with incorporation or reduction of molecular oxygen, reduced flavin or flavoprotein as one donor, and incorporation of one atom of oxygen"/>
    <property type="evidence" value="ECO:0007669"/>
    <property type="project" value="UniProtKB-EC"/>
</dbReference>
<dbReference type="InterPro" id="IPR050705">
    <property type="entry name" value="Cytochrome_P450_3A"/>
</dbReference>
<keyword evidence="7" id="KW-0256">Endoplasmic reticulum</keyword>
<keyword evidence="5 7" id="KW-0408">Iron</keyword>
<dbReference type="AlphaFoldDB" id="A0A3B5ALA6"/>
<dbReference type="InterPro" id="IPR008072">
    <property type="entry name" value="Cyt_P450_E_CYP3A"/>
</dbReference>
<dbReference type="PRINTS" id="PR01689">
    <property type="entry name" value="EP450IICYP3A"/>
</dbReference>
<dbReference type="GO" id="GO:0005506">
    <property type="term" value="F:iron ion binding"/>
    <property type="evidence" value="ECO:0007669"/>
    <property type="project" value="UniProtKB-UniRule"/>
</dbReference>
<evidence type="ECO:0000256" key="7">
    <source>
        <dbReference type="RuleBase" id="RU368049"/>
    </source>
</evidence>
<dbReference type="EC" id="1.14.14.-" evidence="7"/>
<evidence type="ECO:0000256" key="6">
    <source>
        <dbReference type="ARBA" id="ARBA00023033"/>
    </source>
</evidence>
<dbReference type="Pfam" id="PF00067">
    <property type="entry name" value="p450"/>
    <property type="match status" value="1"/>
</dbReference>
<comment type="similarity">
    <text evidence="1 7">Belongs to the cytochrome P450 family.</text>
</comment>
<dbReference type="Gene3D" id="1.10.630.10">
    <property type="entry name" value="Cytochrome P450"/>
    <property type="match status" value="2"/>
</dbReference>
<keyword evidence="3 7" id="KW-0479">Metal-binding</keyword>
<dbReference type="GO" id="GO:0005789">
    <property type="term" value="C:endoplasmic reticulum membrane"/>
    <property type="evidence" value="ECO:0007669"/>
    <property type="project" value="UniProtKB-SubCell"/>
</dbReference>
<evidence type="ECO:0000256" key="3">
    <source>
        <dbReference type="ARBA" id="ARBA00022723"/>
    </source>
</evidence>
<comment type="cofactor">
    <cofactor evidence="7">
        <name>heme</name>
        <dbReference type="ChEBI" id="CHEBI:30413"/>
    </cofactor>
</comment>
<keyword evidence="7" id="KW-0492">Microsome</keyword>
<evidence type="ECO:0000256" key="2">
    <source>
        <dbReference type="ARBA" id="ARBA00022617"/>
    </source>
</evidence>
<name>A0A3B5ALA6_9TELE</name>
<dbReference type="GO" id="GO:0020037">
    <property type="term" value="F:heme binding"/>
    <property type="evidence" value="ECO:0007669"/>
    <property type="project" value="UniProtKB-UniRule"/>
</dbReference>
<proteinExistence type="inferred from homology"/>
<keyword evidence="6 7" id="KW-0503">Monooxygenase</keyword>
<evidence type="ECO:0000256" key="4">
    <source>
        <dbReference type="ARBA" id="ARBA00023002"/>
    </source>
</evidence>
<dbReference type="PANTHER" id="PTHR24302">
    <property type="entry name" value="CYTOCHROME P450 FAMILY 3"/>
    <property type="match status" value="1"/>
</dbReference>
<evidence type="ECO:0000313" key="8">
    <source>
        <dbReference type="Ensembl" id="ENSSPAP00000022278.1"/>
    </source>
</evidence>
<dbReference type="InterPro" id="IPR036396">
    <property type="entry name" value="Cyt_P450_sf"/>
</dbReference>
<keyword evidence="4 7" id="KW-0560">Oxidoreductase</keyword>
<dbReference type="STRING" id="144197.ENSSPAP00000022278"/>
<evidence type="ECO:0000256" key="1">
    <source>
        <dbReference type="ARBA" id="ARBA00010617"/>
    </source>
</evidence>